<evidence type="ECO:0000313" key="4">
    <source>
        <dbReference type="EMBL" id="WCT80141.1"/>
    </source>
</evidence>
<evidence type="ECO:0000256" key="3">
    <source>
        <dbReference type="HAMAP-Rule" id="MF_01172"/>
    </source>
</evidence>
<keyword evidence="2 3" id="KW-0378">Hydrolase</keyword>
<feature type="active site" evidence="3">
    <location>
        <position position="170"/>
    </location>
</feature>
<feature type="binding site" evidence="3">
    <location>
        <position position="241"/>
    </location>
    <ligand>
        <name>substrate</name>
    </ligand>
</feature>
<dbReference type="NCBIfam" id="NF009789">
    <property type="entry name" value="PRK13281.1"/>
    <property type="match status" value="1"/>
</dbReference>
<dbReference type="Proteomes" id="UP001218231">
    <property type="component" value="Plasmid unnamed1"/>
</dbReference>
<feature type="binding site" evidence="3">
    <location>
        <position position="108"/>
    </location>
    <ligand>
        <name>substrate</name>
    </ligand>
</feature>
<comment type="similarity">
    <text evidence="3">Belongs to the succinylarginine dihydrolase family.</text>
</comment>
<evidence type="ECO:0000256" key="2">
    <source>
        <dbReference type="ARBA" id="ARBA00022801"/>
    </source>
</evidence>
<proteinExistence type="inferred from homology"/>
<organism evidence="4 5">
    <name type="scientific">Novosphingobium humi</name>
    <dbReference type="NCBI Taxonomy" id="2282397"/>
    <lineage>
        <taxon>Bacteria</taxon>
        <taxon>Pseudomonadati</taxon>
        <taxon>Pseudomonadota</taxon>
        <taxon>Alphaproteobacteria</taxon>
        <taxon>Sphingomonadales</taxon>
        <taxon>Sphingomonadaceae</taxon>
        <taxon>Novosphingobium</taxon>
    </lineage>
</organism>
<keyword evidence="5" id="KW-1185">Reference proteome</keyword>
<evidence type="ECO:0000256" key="1">
    <source>
        <dbReference type="ARBA" id="ARBA00022503"/>
    </source>
</evidence>
<sequence>MLEVNFDGLVGPSHNYAGLSLGNIASATHAGAASSPREAALQGLAKMRRMMALGFVQGLLLPHDRPDAGWLRQLGFAGDDMAVCRAAWEAQPALLRNAFSASPMWTANAATVSPGPDTADGLTHISIANLSSMPHRSIEAAQTGRQLRLLFAGLSDVALHDPLPACFGDEGAANHMRLCPRHDEAGVEIFVHGAGPVKGFPARQHAAASQALVRRHRLDPDRAVLARQSDAAIAAGAFHNDVVAVANETVLLTHEQAFAEREALYAQIRARLPEAEIIEVPADRVSLDDAIRSYLFNSQLVTMHDGGMMLLLPEEAREVAHVAGWLEEMLEANGPIRRAEFMPLRESMRNGGGPACLRLRIVLTQAQLAALDQRFLLDPAKCDALAALIAHHWPERIAPEDIGHPDLWRQCQSARAALLDLLGFAPEEL</sequence>
<dbReference type="InterPro" id="IPR037031">
    <property type="entry name" value="AstB_sf"/>
</dbReference>
<dbReference type="SUPFAM" id="SSF55909">
    <property type="entry name" value="Pentein"/>
    <property type="match status" value="1"/>
</dbReference>
<keyword evidence="4" id="KW-0614">Plasmid</keyword>
<feature type="binding site" evidence="3">
    <location>
        <begin position="135"/>
        <end position="136"/>
    </location>
    <ligand>
        <name>substrate</name>
    </ligand>
</feature>
<gene>
    <name evidence="3" type="primary">astB</name>
    <name evidence="4" type="ORF">PQ457_20050</name>
</gene>
<comment type="function">
    <text evidence="3">Catalyzes the hydrolysis of N(2)-succinylarginine into N(2)-succinylornithine, ammonia and CO(2).</text>
</comment>
<dbReference type="EMBL" id="CP117418">
    <property type="protein sequence ID" value="WCT80141.1"/>
    <property type="molecule type" value="Genomic_DNA"/>
</dbReference>
<comment type="pathway">
    <text evidence="3">Amino-acid degradation; L-arginine degradation via AST pathway; L-glutamate and succinate from L-arginine: step 2/5.</text>
</comment>
<dbReference type="HAMAP" id="MF_01172">
    <property type="entry name" value="AstB"/>
    <property type="match status" value="1"/>
</dbReference>
<feature type="binding site" evidence="3">
    <location>
        <begin position="17"/>
        <end position="26"/>
    </location>
    <ligand>
        <name>substrate</name>
    </ligand>
</feature>
<reference evidence="4 5" key="1">
    <citation type="submission" date="2023-02" db="EMBL/GenBank/DDBJ databases">
        <title>Genome sequence of Novosphingobium humi KACC 19094.</title>
        <authorList>
            <person name="Kim S."/>
            <person name="Heo J."/>
            <person name="Kwon S.-W."/>
        </authorList>
    </citation>
    <scope>NUCLEOTIDE SEQUENCE [LARGE SCALE GENOMIC DNA]</scope>
    <source>
        <strain evidence="4 5">KACC 19094</strain>
        <plasmid evidence="4 5">unnamed1</plasmid>
    </source>
</reference>
<dbReference type="InterPro" id="IPR007079">
    <property type="entry name" value="SuccinylArg_d-Hdrlase_AstB"/>
</dbReference>
<dbReference type="Gene3D" id="3.75.10.20">
    <property type="entry name" value="Succinylarginine dihydrolase"/>
    <property type="match status" value="1"/>
</dbReference>
<accession>A0ABY7U5R0</accession>
<dbReference type="Pfam" id="PF04996">
    <property type="entry name" value="AstB"/>
    <property type="match status" value="1"/>
</dbReference>
<keyword evidence="1 3" id="KW-0056">Arginine metabolism</keyword>
<dbReference type="GO" id="GO:0009015">
    <property type="term" value="F:N-succinylarginine dihydrolase activity"/>
    <property type="evidence" value="ECO:0007669"/>
    <property type="project" value="UniProtKB-EC"/>
</dbReference>
<geneLocation type="plasmid" evidence="4 5">
    <name>unnamed1</name>
</geneLocation>
<evidence type="ECO:0000313" key="5">
    <source>
        <dbReference type="Proteomes" id="UP001218231"/>
    </source>
</evidence>
<feature type="binding site" evidence="3">
    <location>
        <position position="203"/>
    </location>
    <ligand>
        <name>substrate</name>
    </ligand>
</feature>
<dbReference type="EC" id="3.5.3.23" evidence="3"/>
<comment type="catalytic activity">
    <reaction evidence="3">
        <text>N(2)-succinyl-L-arginine + 2 H2O + 2 H(+) = N(2)-succinyl-L-ornithine + 2 NH4(+) + CO2</text>
        <dbReference type="Rhea" id="RHEA:19533"/>
        <dbReference type="ChEBI" id="CHEBI:15377"/>
        <dbReference type="ChEBI" id="CHEBI:15378"/>
        <dbReference type="ChEBI" id="CHEBI:16526"/>
        <dbReference type="ChEBI" id="CHEBI:28938"/>
        <dbReference type="ChEBI" id="CHEBI:58241"/>
        <dbReference type="ChEBI" id="CHEBI:58514"/>
        <dbReference type="EC" id="3.5.3.23"/>
    </reaction>
</comment>
<dbReference type="PANTHER" id="PTHR30420:SF2">
    <property type="entry name" value="N-SUCCINYLARGININE DIHYDROLASE"/>
    <property type="match status" value="1"/>
</dbReference>
<protein>
    <recommendedName>
        <fullName evidence="3">N-succinylarginine dihydrolase</fullName>
        <ecNumber evidence="3">3.5.3.23</ecNumber>
    </recommendedName>
</protein>
<dbReference type="RefSeq" id="WP_273620411.1">
    <property type="nucleotide sequence ID" value="NZ_CP117418.1"/>
</dbReference>
<name>A0ABY7U5R0_9SPHN</name>
<dbReference type="PANTHER" id="PTHR30420">
    <property type="entry name" value="N-SUCCINYLARGININE DIHYDROLASE"/>
    <property type="match status" value="1"/>
</dbReference>
<feature type="active site" description="Nucleophile" evidence="3">
    <location>
        <position position="356"/>
    </location>
</feature>
<feature type="binding site" evidence="3">
    <location>
        <position position="350"/>
    </location>
    <ligand>
        <name>substrate</name>
    </ligand>
</feature>
<comment type="subunit">
    <text evidence="3">Homodimer.</text>
</comment>
<feature type="active site" evidence="3">
    <location>
        <position position="239"/>
    </location>
</feature>